<evidence type="ECO:0000256" key="1">
    <source>
        <dbReference type="SAM" id="Coils"/>
    </source>
</evidence>
<dbReference type="PANTHER" id="PTHR21248:SF22">
    <property type="entry name" value="PHOSPHOLIPASE D"/>
    <property type="match status" value="1"/>
</dbReference>
<comment type="caution">
    <text evidence="4">The sequence shown here is derived from an EMBL/GenBank/DDBJ whole genome shotgun (WGS) entry which is preliminary data.</text>
</comment>
<dbReference type="PROSITE" id="PS51257">
    <property type="entry name" value="PROKAR_LIPOPROTEIN"/>
    <property type="match status" value="1"/>
</dbReference>
<evidence type="ECO:0000256" key="2">
    <source>
        <dbReference type="SAM" id="SignalP"/>
    </source>
</evidence>
<sequence>MKKTTTLLFILSLTSSCSYFSSVPHPGRTIASTSDETVLKDMYQDQRMIQVYEDQRTMLNKIMIPDNQGNRRKVRNHKNKIRKLTKEISTLKKSYNSKKHMVSEGSTLPMYSFVEAGNGSFHFKDAIAIKDLSKYMVTKTSKGKTYNVPFHAYKNFEIDLTHNDEQEYFQAQMNCEGPFKFKSVYLKKSLDAKESKYFNWYNDDKKKLQSIKVFLNSKSKKCSLTFSNPETKDQYAINFIPEKTKSLRNKFQVCSLPKYSGNEKLKSHFLTKDFKSMTCPQEIAGIRTLEDAIEGLKSKAKSLLGRDIPDAMIETQDPFYPLDFSEMPQLDRILISYLVFRYDFYGATLIRLLEHHAKKGVEIKIVVSSVISLDKDVKKLKQLNDLYPNVKVHFYKFDGRAIGINEMISKLHRTMHIKLLLTQSDSHPENNSVVLGGRNIHDGFIFKSKPDLSKYPDLVQYGDGKDEGFARWTDFEVEIKDPAFINTLAGHYYTLFDYDHKSYLARSYNLNLENKHEIDAEYFETANGPIVRHFMSFPYKDGHALEKYYVKLIDSATKEISISTPYFNLTDKLSKAMSRAIERGVKIDLITRLDLEGDTADIILSDVNKKSVNRFYKNIQVFEYTNPADILHSKLFLVDGKVVAMGSVNFNQRSFFHDIENALIVWDRDFNQKIKSIIADYKLLARPINEKQKTKFWKSVIIKIFQKEL</sequence>
<dbReference type="AlphaFoldDB" id="A0A1Y5F5T0"/>
<dbReference type="GO" id="GO:0030572">
    <property type="term" value="F:phosphatidyltransferase activity"/>
    <property type="evidence" value="ECO:0007669"/>
    <property type="project" value="UniProtKB-ARBA"/>
</dbReference>
<feature type="chain" id="PRO_5012169990" description="PLD phosphodiesterase domain-containing protein" evidence="2">
    <location>
        <begin position="22"/>
        <end position="709"/>
    </location>
</feature>
<feature type="coiled-coil region" evidence="1">
    <location>
        <begin position="67"/>
        <end position="94"/>
    </location>
</feature>
<reference evidence="5" key="1">
    <citation type="journal article" date="2017" name="Proc. Natl. Acad. Sci. U.S.A.">
        <title>Simulation of Deepwater Horizon oil plume reveals substrate specialization within a complex community of hydrocarbon-degraders.</title>
        <authorList>
            <person name="Hu P."/>
            <person name="Dubinsky E.A."/>
            <person name="Probst A.J."/>
            <person name="Wang J."/>
            <person name="Sieber C.M.K."/>
            <person name="Tom L.M."/>
            <person name="Gardinali P."/>
            <person name="Banfield J.F."/>
            <person name="Atlas R.M."/>
            <person name="Andersen G.L."/>
        </authorList>
    </citation>
    <scope>NUCLEOTIDE SEQUENCE [LARGE SCALE GENOMIC DNA]</scope>
</reference>
<name>A0A1Y5F5T0_9BACT</name>
<dbReference type="GO" id="GO:0032049">
    <property type="term" value="P:cardiolipin biosynthetic process"/>
    <property type="evidence" value="ECO:0007669"/>
    <property type="project" value="UniProtKB-ARBA"/>
</dbReference>
<proteinExistence type="predicted"/>
<dbReference type="InterPro" id="IPR025202">
    <property type="entry name" value="PLD-like_dom"/>
</dbReference>
<keyword evidence="2" id="KW-0732">Signal</keyword>
<keyword evidence="1" id="KW-0175">Coiled coil</keyword>
<evidence type="ECO:0000313" key="4">
    <source>
        <dbReference type="EMBL" id="OUR96246.1"/>
    </source>
</evidence>
<dbReference type="Gene3D" id="3.30.870.10">
    <property type="entry name" value="Endonuclease Chain A"/>
    <property type="match status" value="3"/>
</dbReference>
<accession>A0A1Y5F5T0</accession>
<organism evidence="4 5">
    <name type="scientific">Halobacteriovorax marinus</name>
    <dbReference type="NCBI Taxonomy" id="97084"/>
    <lineage>
        <taxon>Bacteria</taxon>
        <taxon>Pseudomonadati</taxon>
        <taxon>Bdellovibrionota</taxon>
        <taxon>Bacteriovoracia</taxon>
        <taxon>Bacteriovoracales</taxon>
        <taxon>Halobacteriovoraceae</taxon>
        <taxon>Halobacteriovorax</taxon>
    </lineage>
</organism>
<protein>
    <recommendedName>
        <fullName evidence="3">PLD phosphodiesterase domain-containing protein</fullName>
    </recommendedName>
</protein>
<dbReference type="SUPFAM" id="SSF56024">
    <property type="entry name" value="Phospholipase D/nuclease"/>
    <property type="match status" value="2"/>
</dbReference>
<dbReference type="EMBL" id="MAAO01000006">
    <property type="protein sequence ID" value="OUR96246.1"/>
    <property type="molecule type" value="Genomic_DNA"/>
</dbReference>
<feature type="signal peptide" evidence="2">
    <location>
        <begin position="1"/>
        <end position="21"/>
    </location>
</feature>
<dbReference type="Proteomes" id="UP000196531">
    <property type="component" value="Unassembled WGS sequence"/>
</dbReference>
<evidence type="ECO:0000259" key="3">
    <source>
        <dbReference type="PROSITE" id="PS50035"/>
    </source>
</evidence>
<dbReference type="InterPro" id="IPR001736">
    <property type="entry name" value="PLipase_D/transphosphatidylase"/>
</dbReference>
<evidence type="ECO:0000313" key="5">
    <source>
        <dbReference type="Proteomes" id="UP000196531"/>
    </source>
</evidence>
<dbReference type="Pfam" id="PF13091">
    <property type="entry name" value="PLDc_2"/>
    <property type="match status" value="1"/>
</dbReference>
<dbReference type="PANTHER" id="PTHR21248">
    <property type="entry name" value="CARDIOLIPIN SYNTHASE"/>
    <property type="match status" value="1"/>
</dbReference>
<gene>
    <name evidence="4" type="ORF">A9Q84_07765</name>
</gene>
<feature type="domain" description="PLD phosphodiesterase" evidence="3">
    <location>
        <begin position="627"/>
        <end position="654"/>
    </location>
</feature>
<dbReference type="PROSITE" id="PS50035">
    <property type="entry name" value="PLD"/>
    <property type="match status" value="1"/>
</dbReference>